<keyword evidence="3" id="KW-1185">Reference proteome</keyword>
<proteinExistence type="predicted"/>
<gene>
    <name evidence="2" type="primary">ga21961</name>
    <name evidence="2" type="ORF">PR202_ga21961</name>
</gene>
<evidence type="ECO:0000256" key="1">
    <source>
        <dbReference type="ARBA" id="ARBA00022729"/>
    </source>
</evidence>
<dbReference type="Proteomes" id="UP001054889">
    <property type="component" value="Unassembled WGS sequence"/>
</dbReference>
<evidence type="ECO:0000313" key="3">
    <source>
        <dbReference type="Proteomes" id="UP001054889"/>
    </source>
</evidence>
<dbReference type="PANTHER" id="PTHR33184:SF5">
    <property type="entry name" value="PUTATIVE-RELATED"/>
    <property type="match status" value="1"/>
</dbReference>
<dbReference type="PANTHER" id="PTHR33184">
    <property type="entry name" value="PROTEIN TAPETUM DETERMINANT 1-LIKE-RELATED"/>
    <property type="match status" value="1"/>
</dbReference>
<organism evidence="2 3">
    <name type="scientific">Eleusine coracana subsp. coracana</name>
    <dbReference type="NCBI Taxonomy" id="191504"/>
    <lineage>
        <taxon>Eukaryota</taxon>
        <taxon>Viridiplantae</taxon>
        <taxon>Streptophyta</taxon>
        <taxon>Embryophyta</taxon>
        <taxon>Tracheophyta</taxon>
        <taxon>Spermatophyta</taxon>
        <taxon>Magnoliopsida</taxon>
        <taxon>Liliopsida</taxon>
        <taxon>Poales</taxon>
        <taxon>Poaceae</taxon>
        <taxon>PACMAD clade</taxon>
        <taxon>Chloridoideae</taxon>
        <taxon>Cynodonteae</taxon>
        <taxon>Eleusininae</taxon>
        <taxon>Eleusine</taxon>
    </lineage>
</organism>
<reference evidence="2" key="2">
    <citation type="submission" date="2021-12" db="EMBL/GenBank/DDBJ databases">
        <title>Resequencing data analysis of finger millet.</title>
        <authorList>
            <person name="Hatakeyama M."/>
            <person name="Aluri S."/>
            <person name="Balachadran M.T."/>
            <person name="Sivarajan S.R."/>
            <person name="Poveda L."/>
            <person name="Shimizu-Inatsugi R."/>
            <person name="Schlapbach R."/>
            <person name="Sreeman S.M."/>
            <person name="Shimizu K.K."/>
        </authorList>
    </citation>
    <scope>NUCLEOTIDE SEQUENCE</scope>
</reference>
<dbReference type="Pfam" id="PF24068">
    <property type="entry name" value="TPD1_C"/>
    <property type="match status" value="1"/>
</dbReference>
<reference evidence="2" key="1">
    <citation type="journal article" date="2018" name="DNA Res.">
        <title>Multiple hybrid de novo genome assembly of finger millet, an orphan allotetraploid crop.</title>
        <authorList>
            <person name="Hatakeyama M."/>
            <person name="Aluri S."/>
            <person name="Balachadran M.T."/>
            <person name="Sivarajan S.R."/>
            <person name="Patrignani A."/>
            <person name="Gruter S."/>
            <person name="Poveda L."/>
            <person name="Shimizu-Inatsugi R."/>
            <person name="Baeten J."/>
            <person name="Francoijs K.J."/>
            <person name="Nataraja K.N."/>
            <person name="Reddy Y.A.N."/>
            <person name="Phadnis S."/>
            <person name="Ravikumar R.L."/>
            <person name="Schlapbach R."/>
            <person name="Sreeman S.M."/>
            <person name="Shimizu K.K."/>
        </authorList>
    </citation>
    <scope>NUCLEOTIDE SEQUENCE</scope>
</reference>
<sequence length="147" mass="15535">MFLIIPNQKYQSTPKQVKIDMAKVAVVLFLTAAALVCCHAVTDRPGACKLSDIHVSVAPTGKTVAAQPQYLVTMDNQCNCAQISVRVGCPGGLSSTEPLDTSKIRPEQGGNCLVNGGIPISKGSPIMFTYASKTPQSFLVTMAVPHC</sequence>
<keyword evidence="1" id="KW-0732">Signal</keyword>
<dbReference type="InterPro" id="IPR040361">
    <property type="entry name" value="TPD1"/>
</dbReference>
<dbReference type="EMBL" id="BQKI01000011">
    <property type="protein sequence ID" value="GJN04414.1"/>
    <property type="molecule type" value="Genomic_DNA"/>
</dbReference>
<dbReference type="GO" id="GO:0001709">
    <property type="term" value="P:cell fate determination"/>
    <property type="evidence" value="ECO:0007669"/>
    <property type="project" value="TreeGrafter"/>
</dbReference>
<dbReference type="AlphaFoldDB" id="A0AAV5D2C2"/>
<comment type="caution">
    <text evidence="2">The sequence shown here is derived from an EMBL/GenBank/DDBJ whole genome shotgun (WGS) entry which is preliminary data.</text>
</comment>
<protein>
    <submittedName>
        <fullName evidence="2">Uncharacterized protein</fullName>
    </submittedName>
</protein>
<name>A0AAV5D2C2_ELECO</name>
<evidence type="ECO:0000313" key="2">
    <source>
        <dbReference type="EMBL" id="GJN04414.1"/>
    </source>
</evidence>
<accession>A0AAV5D2C2</accession>